<name>A0ACB7PK74_9PEZI</name>
<reference evidence="1 2" key="1">
    <citation type="journal article" date="2021" name="Nat. Commun.">
        <title>Genetic determinants of endophytism in the Arabidopsis root mycobiome.</title>
        <authorList>
            <person name="Mesny F."/>
            <person name="Miyauchi S."/>
            <person name="Thiergart T."/>
            <person name="Pickel B."/>
            <person name="Atanasova L."/>
            <person name="Karlsson M."/>
            <person name="Huettel B."/>
            <person name="Barry K.W."/>
            <person name="Haridas S."/>
            <person name="Chen C."/>
            <person name="Bauer D."/>
            <person name="Andreopoulos W."/>
            <person name="Pangilinan J."/>
            <person name="LaButti K."/>
            <person name="Riley R."/>
            <person name="Lipzen A."/>
            <person name="Clum A."/>
            <person name="Drula E."/>
            <person name="Henrissat B."/>
            <person name="Kohler A."/>
            <person name="Grigoriev I.V."/>
            <person name="Martin F.M."/>
            <person name="Hacquard S."/>
        </authorList>
    </citation>
    <scope>NUCLEOTIDE SEQUENCE [LARGE SCALE GENOMIC DNA]</scope>
    <source>
        <strain evidence="1 2">MPI-SDFR-AT-0079</strain>
    </source>
</reference>
<keyword evidence="2" id="KW-1185">Reference proteome</keyword>
<accession>A0ACB7PK74</accession>
<dbReference type="EMBL" id="JAGIZQ010000001">
    <property type="protein sequence ID" value="KAH6649259.1"/>
    <property type="molecule type" value="Genomic_DNA"/>
</dbReference>
<sequence length="154" mass="17210">MLLYDEDKCNVHSREIGNDKRKIKRDMRQLLTSGPAATGLEDPTPQIPTFGSRDGGLHGRRDPAPPEQKKPNSIQFRSRATQFVGVKQSLSGIFNLTHVTFFLFSLPSIYASFLPVAILYLVFIFSISFFQVLGTGVDSFQSPILCFNVLGERV</sequence>
<gene>
    <name evidence="1" type="ORF">F5144DRAFT_2017</name>
</gene>
<proteinExistence type="predicted"/>
<organism evidence="1 2">
    <name type="scientific">Chaetomium tenue</name>
    <dbReference type="NCBI Taxonomy" id="1854479"/>
    <lineage>
        <taxon>Eukaryota</taxon>
        <taxon>Fungi</taxon>
        <taxon>Dikarya</taxon>
        <taxon>Ascomycota</taxon>
        <taxon>Pezizomycotina</taxon>
        <taxon>Sordariomycetes</taxon>
        <taxon>Sordariomycetidae</taxon>
        <taxon>Sordariales</taxon>
        <taxon>Chaetomiaceae</taxon>
        <taxon>Chaetomium</taxon>
    </lineage>
</organism>
<evidence type="ECO:0000313" key="2">
    <source>
        <dbReference type="Proteomes" id="UP000724584"/>
    </source>
</evidence>
<protein>
    <submittedName>
        <fullName evidence="1">Uncharacterized protein</fullName>
    </submittedName>
</protein>
<comment type="caution">
    <text evidence="1">The sequence shown here is derived from an EMBL/GenBank/DDBJ whole genome shotgun (WGS) entry which is preliminary data.</text>
</comment>
<dbReference type="Proteomes" id="UP000724584">
    <property type="component" value="Unassembled WGS sequence"/>
</dbReference>
<evidence type="ECO:0000313" key="1">
    <source>
        <dbReference type="EMBL" id="KAH6649259.1"/>
    </source>
</evidence>